<evidence type="ECO:0000313" key="1">
    <source>
        <dbReference type="EMBL" id="RON37695.1"/>
    </source>
</evidence>
<dbReference type="EMBL" id="MOBQ01000059">
    <property type="protein sequence ID" value="RON37695.1"/>
    <property type="molecule type" value="Genomic_DNA"/>
</dbReference>
<gene>
    <name evidence="1" type="ORF">BK666_31200</name>
</gene>
<dbReference type="AlphaFoldDB" id="A0A423JJ27"/>
<dbReference type="Proteomes" id="UP000285349">
    <property type="component" value="Unassembled WGS sequence"/>
</dbReference>
<protein>
    <submittedName>
        <fullName evidence="1">Uncharacterized protein</fullName>
    </submittedName>
</protein>
<reference evidence="1 2" key="1">
    <citation type="submission" date="2016-10" db="EMBL/GenBank/DDBJ databases">
        <title>Comparative genome analysis of multiple Pseudomonas spp. focuses on biocontrol and plant growth promoting traits.</title>
        <authorList>
            <person name="Tao X.-Y."/>
            <person name="Taylor C.G."/>
        </authorList>
    </citation>
    <scope>NUCLEOTIDE SEQUENCE [LARGE SCALE GENOMIC DNA]</scope>
    <source>
        <strain evidence="1 2">37A10</strain>
    </source>
</reference>
<accession>A0A423JJ27</accession>
<organism evidence="1 2">
    <name type="scientific">Pseudomonas frederiksbergensis</name>
    <dbReference type="NCBI Taxonomy" id="104087"/>
    <lineage>
        <taxon>Bacteria</taxon>
        <taxon>Pseudomonadati</taxon>
        <taxon>Pseudomonadota</taxon>
        <taxon>Gammaproteobacteria</taxon>
        <taxon>Pseudomonadales</taxon>
        <taxon>Pseudomonadaceae</taxon>
        <taxon>Pseudomonas</taxon>
    </lineage>
</organism>
<sequence length="316" mass="35246">MRISKNNNSFCKAEVVVMPETSKNFRYNADEVELRRMSDFRLLVMSTFESFDKGLLIDFRDFADMQAGKTYSPGVGGPGTRVYAHMTVPEGLSMNPQGTVTVLEYDYDSGHLKVAFDLVFSLPHNTYHYKGEAFANGYVNGARGEDWLAEERLTKGHFKAEIKFPDGGTRSFDLKEAFIDFRPVPSNMLIVQPNDDYEGDLRIAITFLDYKEIKAGQTLKFYPDSEAVDGQFVSLEEGRRVQWTTLPGGTLQVHAIDNTTGNGKIEFSFNFSAWDEQGDGGKARLVGSANLTGYSNNGRVVKVARYLSPGLASKVK</sequence>
<name>A0A423JJ27_9PSED</name>
<comment type="caution">
    <text evidence="1">The sequence shown here is derived from an EMBL/GenBank/DDBJ whole genome shotgun (WGS) entry which is preliminary data.</text>
</comment>
<proteinExistence type="predicted"/>
<dbReference type="OrthoDB" id="479677at2"/>
<evidence type="ECO:0000313" key="2">
    <source>
        <dbReference type="Proteomes" id="UP000285349"/>
    </source>
</evidence>
<dbReference type="RefSeq" id="WP_123516410.1">
    <property type="nucleotide sequence ID" value="NZ_MOBQ01000059.1"/>
</dbReference>